<evidence type="ECO:0000313" key="2">
    <source>
        <dbReference type="Proteomes" id="UP001317705"/>
    </source>
</evidence>
<organism evidence="1 2">
    <name type="scientific">Geotalea uraniireducens</name>
    <dbReference type="NCBI Taxonomy" id="351604"/>
    <lineage>
        <taxon>Bacteria</taxon>
        <taxon>Pseudomonadati</taxon>
        <taxon>Thermodesulfobacteriota</taxon>
        <taxon>Desulfuromonadia</taxon>
        <taxon>Geobacterales</taxon>
        <taxon>Geobacteraceae</taxon>
        <taxon>Geotalea</taxon>
    </lineage>
</organism>
<accession>A0ABM8EJF5</accession>
<dbReference type="RefSeq" id="WP_282003235.1">
    <property type="nucleotide sequence ID" value="NZ_AP027151.1"/>
</dbReference>
<protein>
    <submittedName>
        <fullName evidence="1">Uncharacterized protein</fullName>
    </submittedName>
</protein>
<keyword evidence="2" id="KW-1185">Reference proteome</keyword>
<gene>
    <name evidence="1" type="ORF">GURASL_15690</name>
</gene>
<reference evidence="1 2" key="1">
    <citation type="submission" date="2022-12" db="EMBL/GenBank/DDBJ databases">
        <title>Polyphasic characterization of Geotalea uranireducens NIT-SL11 newly isolated from a complex of sewage sludge and microbially reduced graphene oxide.</title>
        <authorList>
            <person name="Xie L."/>
            <person name="Yoshida N."/>
            <person name="Meng L."/>
        </authorList>
    </citation>
    <scope>NUCLEOTIDE SEQUENCE [LARGE SCALE GENOMIC DNA]</scope>
    <source>
        <strain evidence="1 2">NIT-SL11</strain>
    </source>
</reference>
<dbReference type="EMBL" id="AP027151">
    <property type="protein sequence ID" value="BDV42646.1"/>
    <property type="molecule type" value="Genomic_DNA"/>
</dbReference>
<name>A0ABM8EJF5_9BACT</name>
<proteinExistence type="predicted"/>
<sequence>MKCPNDKLMEVVILNLRKRGMALVSDRNGYRLKKGKPDLSVIEQAIRDHHISIAEDGTVYVAGEYIQTGWDTGKIRRKVEDHIRKTSSVSELVGIAANLGISI</sequence>
<evidence type="ECO:0000313" key="1">
    <source>
        <dbReference type="EMBL" id="BDV42646.1"/>
    </source>
</evidence>
<dbReference type="Proteomes" id="UP001317705">
    <property type="component" value="Chromosome"/>
</dbReference>